<evidence type="ECO:0000313" key="3">
    <source>
        <dbReference type="Proteomes" id="UP000199495"/>
    </source>
</evidence>
<dbReference type="Proteomes" id="UP000199495">
    <property type="component" value="Unassembled WGS sequence"/>
</dbReference>
<reference evidence="2 3" key="1">
    <citation type="submission" date="2016-10" db="EMBL/GenBank/DDBJ databases">
        <authorList>
            <person name="de Groot N.N."/>
        </authorList>
    </citation>
    <scope>NUCLEOTIDE SEQUENCE [LARGE SCALE GENOMIC DNA]</scope>
    <source>
        <strain evidence="2 3">CGMCC 1.10267</strain>
    </source>
</reference>
<keyword evidence="3" id="KW-1185">Reference proteome</keyword>
<keyword evidence="1" id="KW-0732">Signal</keyword>
<dbReference type="EMBL" id="FNCS01000001">
    <property type="protein sequence ID" value="SDG23196.1"/>
    <property type="molecule type" value="Genomic_DNA"/>
</dbReference>
<evidence type="ECO:0008006" key="4">
    <source>
        <dbReference type="Google" id="ProtNLM"/>
    </source>
</evidence>
<evidence type="ECO:0000256" key="1">
    <source>
        <dbReference type="SAM" id="SignalP"/>
    </source>
</evidence>
<name>A0A1G7SJD0_9HYPH</name>
<proteinExistence type="predicted"/>
<organism evidence="2 3">
    <name type="scientific">Pelagibacterium luteolum</name>
    <dbReference type="NCBI Taxonomy" id="440168"/>
    <lineage>
        <taxon>Bacteria</taxon>
        <taxon>Pseudomonadati</taxon>
        <taxon>Pseudomonadota</taxon>
        <taxon>Alphaproteobacteria</taxon>
        <taxon>Hyphomicrobiales</taxon>
        <taxon>Devosiaceae</taxon>
        <taxon>Pelagibacterium</taxon>
    </lineage>
</organism>
<gene>
    <name evidence="2" type="ORF">SAMN04487974_101551</name>
</gene>
<feature type="chain" id="PRO_5011781252" description="HdeA/HdeB family protein" evidence="1">
    <location>
        <begin position="22"/>
        <end position="115"/>
    </location>
</feature>
<accession>A0A1G7SJD0</accession>
<dbReference type="RefSeq" id="WP_090591053.1">
    <property type="nucleotide sequence ID" value="NZ_FNCS01000001.1"/>
</dbReference>
<protein>
    <recommendedName>
        <fullName evidence="4">HdeA/HdeB family protein</fullName>
    </recommendedName>
</protein>
<dbReference type="AlphaFoldDB" id="A0A1G7SJD0"/>
<evidence type="ECO:0000313" key="2">
    <source>
        <dbReference type="EMBL" id="SDG23196.1"/>
    </source>
</evidence>
<sequence length="115" mass="12250">MNKTALAFALCVSAFAPAAQAQDMPVEADLLFWCGSAFAMMAAVAETPEETETALAASAMLSERGAMYMFEAGIDAEDGAALLERYDAQVVNEFETGQFSYEASMCADLITPPEQ</sequence>
<feature type="signal peptide" evidence="1">
    <location>
        <begin position="1"/>
        <end position="21"/>
    </location>
</feature>